<dbReference type="AlphaFoldDB" id="A0AAN0SC38"/>
<sequence>MKLSRNVNFISTKNEVTHLYYMGSSLYFETGSIPSNELNAFIEELQNVALDDIDIDSLCDIRSGMICSLYDYGLFEGNICKSLQELELVENKTLNKVYFQSFLPDEEELETLRAHNSIKVLPNSHSLSQLDEKALLLIAVSQHQYKHLEHLHETLSTPWAAIIYDHFGFSITPVFGLSMGPCYNCYRMLFLSNLSSIDEHNRIEHYFSERKQKFKISKSTLRQGESTLQLWIERLLSGKPYGDYDHAILFDAQNLDFEKVRIPNINTCNFCFE</sequence>
<accession>A0AAN0SC38</accession>
<name>A0AAN0SC38_9VIBR</name>
<organism evidence="1 2">
    <name type="scientific">Vibrio coralliilyticus</name>
    <dbReference type="NCBI Taxonomy" id="190893"/>
    <lineage>
        <taxon>Bacteria</taxon>
        <taxon>Pseudomonadati</taxon>
        <taxon>Pseudomonadota</taxon>
        <taxon>Gammaproteobacteria</taxon>
        <taxon>Vibrionales</taxon>
        <taxon>Vibrionaceae</taxon>
        <taxon>Vibrio</taxon>
    </lineage>
</organism>
<dbReference type="RefSeq" id="WP_043008412.1">
    <property type="nucleotide sequence ID" value="NZ_CP009617.1"/>
</dbReference>
<proteinExistence type="predicted"/>
<dbReference type="KEGG" id="vcy:IX92_08740"/>
<dbReference type="Proteomes" id="UP000030081">
    <property type="component" value="Chromosome 1"/>
</dbReference>
<protein>
    <submittedName>
        <fullName evidence="1">Uncharacterized protein</fullName>
    </submittedName>
</protein>
<dbReference type="Gene3D" id="3.40.50.720">
    <property type="entry name" value="NAD(P)-binding Rossmann-like Domain"/>
    <property type="match status" value="1"/>
</dbReference>
<evidence type="ECO:0000313" key="2">
    <source>
        <dbReference type="Proteomes" id="UP000030081"/>
    </source>
</evidence>
<reference evidence="1 2" key="1">
    <citation type="submission" date="2014-10" db="EMBL/GenBank/DDBJ databases">
        <title>The Complete Genome Sequence for the Shellfish Pathogen Vibrio coralliilyticus RE98 Isolated from a Shellfish Hatchery.</title>
        <authorList>
            <person name="Richards G.P."/>
            <person name="Bono J.L."/>
            <person name="Watson M.A."/>
            <person name="Needleman D.S."/>
        </authorList>
    </citation>
    <scope>NUCLEOTIDE SEQUENCE [LARGE SCALE GENOMIC DNA]</scope>
    <source>
        <strain evidence="1 2">RE98</strain>
    </source>
</reference>
<keyword evidence="2" id="KW-1185">Reference proteome</keyword>
<gene>
    <name evidence="1" type="ORF">IX92_08740</name>
</gene>
<evidence type="ECO:0000313" key="1">
    <source>
        <dbReference type="EMBL" id="AIW19135.1"/>
    </source>
</evidence>
<dbReference type="EMBL" id="CP009617">
    <property type="protein sequence ID" value="AIW19135.1"/>
    <property type="molecule type" value="Genomic_DNA"/>
</dbReference>